<gene>
    <name evidence="1" type="ORF">RhiirC2_789054</name>
</gene>
<reference evidence="1 2" key="2">
    <citation type="submission" date="2017-10" db="EMBL/GenBank/DDBJ databases">
        <title>Extensive intraspecific genome diversity in a model arbuscular mycorrhizal fungus.</title>
        <authorList>
            <person name="Chen E.C.H."/>
            <person name="Morin E."/>
            <person name="Baudet D."/>
            <person name="Noel J."/>
            <person name="Ndikumana S."/>
            <person name="Charron P."/>
            <person name="St-Onge C."/>
            <person name="Giorgi J."/>
            <person name="Grigoriev I.V."/>
            <person name="Roux C."/>
            <person name="Martin F.M."/>
            <person name="Corradi N."/>
        </authorList>
    </citation>
    <scope>NUCLEOTIDE SEQUENCE [LARGE SCALE GENOMIC DNA]</scope>
    <source>
        <strain evidence="1 2">C2</strain>
    </source>
</reference>
<accession>A0A2N1MNW9</accession>
<dbReference type="EMBL" id="LLXL01001675">
    <property type="protein sequence ID" value="PKK63334.1"/>
    <property type="molecule type" value="Genomic_DNA"/>
</dbReference>
<evidence type="ECO:0000313" key="1">
    <source>
        <dbReference type="EMBL" id="PKK63334.1"/>
    </source>
</evidence>
<sequence>MDELLLEPLIQKSGNYLENFGIINCEFQQLIQSLKLYCNNIKLLYLSIGRNNQNINLVFDLIKNMRQNYLMIDCSCYFNTNKNIEISSIILQNLGQILPFKLEYLNLGLSTNGSDLEVFLKNS</sequence>
<proteinExistence type="predicted"/>
<organism evidence="1 2">
    <name type="scientific">Rhizophagus irregularis</name>
    <dbReference type="NCBI Taxonomy" id="588596"/>
    <lineage>
        <taxon>Eukaryota</taxon>
        <taxon>Fungi</taxon>
        <taxon>Fungi incertae sedis</taxon>
        <taxon>Mucoromycota</taxon>
        <taxon>Glomeromycotina</taxon>
        <taxon>Glomeromycetes</taxon>
        <taxon>Glomerales</taxon>
        <taxon>Glomeraceae</taxon>
        <taxon>Rhizophagus</taxon>
    </lineage>
</organism>
<dbReference type="AlphaFoldDB" id="A0A2N1MNW9"/>
<protein>
    <submittedName>
        <fullName evidence="1">Uncharacterized protein</fullName>
    </submittedName>
</protein>
<name>A0A2N1MNW9_9GLOM</name>
<comment type="caution">
    <text evidence="1">The sequence shown here is derived from an EMBL/GenBank/DDBJ whole genome shotgun (WGS) entry which is preliminary data.</text>
</comment>
<reference evidence="1 2" key="1">
    <citation type="submission" date="2016-04" db="EMBL/GenBank/DDBJ databases">
        <title>Genome analyses suggest a sexual origin of heterokaryosis in a supposedly ancient asexual fungus.</title>
        <authorList>
            <person name="Ropars J."/>
            <person name="Sedzielewska K."/>
            <person name="Noel J."/>
            <person name="Charron P."/>
            <person name="Farinelli L."/>
            <person name="Marton T."/>
            <person name="Kruger M."/>
            <person name="Pelin A."/>
            <person name="Brachmann A."/>
            <person name="Corradi N."/>
        </authorList>
    </citation>
    <scope>NUCLEOTIDE SEQUENCE [LARGE SCALE GENOMIC DNA]</scope>
    <source>
        <strain evidence="1 2">C2</strain>
    </source>
</reference>
<evidence type="ECO:0000313" key="2">
    <source>
        <dbReference type="Proteomes" id="UP000233469"/>
    </source>
</evidence>
<dbReference type="Proteomes" id="UP000233469">
    <property type="component" value="Unassembled WGS sequence"/>
</dbReference>